<feature type="domain" description="PilZ" evidence="2">
    <location>
        <begin position="26"/>
        <end position="105"/>
    </location>
</feature>
<dbReference type="SUPFAM" id="SSF141371">
    <property type="entry name" value="PilZ domain-like"/>
    <property type="match status" value="1"/>
</dbReference>
<protein>
    <recommendedName>
        <fullName evidence="2">PilZ domain-containing protein</fullName>
    </recommendedName>
</protein>
<dbReference type="EMBL" id="WIVE01000027">
    <property type="protein sequence ID" value="MQX36866.1"/>
    <property type="molecule type" value="Genomic_DNA"/>
</dbReference>
<accession>A0A7X1ZE81</accession>
<sequence length="171" mass="18611">MGRIGTRAIMTDNESGPRGSSAYPLRRRAKRKKVYKGARLVLGGGASTIDCVVRDISLNGARVKVSDVTRLGGALRLVFPDGETLEAEVVREHGLEYGLSFKPGRRPSLAPPSDPAEAIAMEMDSPWLYGVLDQIAAPDFKASAEVQTAADELRQAYDHLKMLLGQRIGRY</sequence>
<organism evidence="3 4">
    <name type="scientific">Roseospira navarrensis</name>
    <dbReference type="NCBI Taxonomy" id="140058"/>
    <lineage>
        <taxon>Bacteria</taxon>
        <taxon>Pseudomonadati</taxon>
        <taxon>Pseudomonadota</taxon>
        <taxon>Alphaproteobacteria</taxon>
        <taxon>Rhodospirillales</taxon>
        <taxon>Rhodospirillaceae</taxon>
        <taxon>Roseospira</taxon>
    </lineage>
</organism>
<proteinExistence type="predicted"/>
<dbReference type="AlphaFoldDB" id="A0A7X1ZE81"/>
<gene>
    <name evidence="3" type="ORF">GHC57_10095</name>
</gene>
<dbReference type="Proteomes" id="UP000434582">
    <property type="component" value="Unassembled WGS sequence"/>
</dbReference>
<evidence type="ECO:0000256" key="1">
    <source>
        <dbReference type="SAM" id="MobiDB-lite"/>
    </source>
</evidence>
<dbReference type="Pfam" id="PF07238">
    <property type="entry name" value="PilZ"/>
    <property type="match status" value="1"/>
</dbReference>
<evidence type="ECO:0000313" key="4">
    <source>
        <dbReference type="Proteomes" id="UP000434582"/>
    </source>
</evidence>
<dbReference type="GO" id="GO:0035438">
    <property type="term" value="F:cyclic-di-GMP binding"/>
    <property type="evidence" value="ECO:0007669"/>
    <property type="project" value="InterPro"/>
</dbReference>
<keyword evidence="4" id="KW-1185">Reference proteome</keyword>
<evidence type="ECO:0000259" key="2">
    <source>
        <dbReference type="Pfam" id="PF07238"/>
    </source>
</evidence>
<dbReference type="InterPro" id="IPR009875">
    <property type="entry name" value="PilZ_domain"/>
</dbReference>
<evidence type="ECO:0000313" key="3">
    <source>
        <dbReference type="EMBL" id="MQX36866.1"/>
    </source>
</evidence>
<reference evidence="3 4" key="1">
    <citation type="submission" date="2019-10" db="EMBL/GenBank/DDBJ databases">
        <title>Draft whole-genome sequence of the purple nonsulfur photosynthetic bacterium Roseospira navarrensis DSM 15114.</title>
        <authorList>
            <person name="Kyndt J.A."/>
            <person name="Meyer T.E."/>
        </authorList>
    </citation>
    <scope>NUCLEOTIDE SEQUENCE [LARGE SCALE GENOMIC DNA]</scope>
    <source>
        <strain evidence="3 4">DSM 15114</strain>
    </source>
</reference>
<feature type="region of interest" description="Disordered" evidence="1">
    <location>
        <begin position="1"/>
        <end position="27"/>
    </location>
</feature>
<dbReference type="Gene3D" id="2.40.10.220">
    <property type="entry name" value="predicted glycosyltransferase like domains"/>
    <property type="match status" value="1"/>
</dbReference>
<comment type="caution">
    <text evidence="3">The sequence shown here is derived from an EMBL/GenBank/DDBJ whole genome shotgun (WGS) entry which is preliminary data.</text>
</comment>
<name>A0A7X1ZE81_9PROT</name>
<dbReference type="OrthoDB" id="7210926at2"/>